<dbReference type="Proteomes" id="UP001642409">
    <property type="component" value="Unassembled WGS sequence"/>
</dbReference>
<protein>
    <submittedName>
        <fullName evidence="2">Hypothetical_protein</fullName>
    </submittedName>
</protein>
<name>A0AA86PSM8_9EUKA</name>
<dbReference type="EMBL" id="CATOUU010000747">
    <property type="protein sequence ID" value="CAI9945585.1"/>
    <property type="molecule type" value="Genomic_DNA"/>
</dbReference>
<reference evidence="1" key="1">
    <citation type="submission" date="2023-06" db="EMBL/GenBank/DDBJ databases">
        <authorList>
            <person name="Kurt Z."/>
        </authorList>
    </citation>
    <scope>NUCLEOTIDE SEQUENCE</scope>
</reference>
<proteinExistence type="predicted"/>
<sequence length="224" mass="26623">MEQHLLNQLKQINIRNQERKEKQNLRLLKSRYGSCKYYADSYESQILNPEQIQELIQKQDEENRLKDTAISQCKLELQNLHDALFLKYDEVHQFKDFIILKLYEELVTIQTQCSQLSLVQSEYTQTTVVSQQIITHHNYNEDQKKEALARLIRDGNVSYKQQLKMNNKLPSIRTLLRFRIQIENSKLCSQNEQVNNSKSTLNNQENQNIIVELRQDPGLQRQDD</sequence>
<evidence type="ECO:0000313" key="3">
    <source>
        <dbReference type="Proteomes" id="UP001642409"/>
    </source>
</evidence>
<accession>A0AA86PSM8</accession>
<reference evidence="2 3" key="2">
    <citation type="submission" date="2024-07" db="EMBL/GenBank/DDBJ databases">
        <authorList>
            <person name="Akdeniz Z."/>
        </authorList>
    </citation>
    <scope>NUCLEOTIDE SEQUENCE [LARGE SCALE GENOMIC DNA]</scope>
</reference>
<organism evidence="1">
    <name type="scientific">Hexamita inflata</name>
    <dbReference type="NCBI Taxonomy" id="28002"/>
    <lineage>
        <taxon>Eukaryota</taxon>
        <taxon>Metamonada</taxon>
        <taxon>Diplomonadida</taxon>
        <taxon>Hexamitidae</taxon>
        <taxon>Hexamitinae</taxon>
        <taxon>Hexamita</taxon>
    </lineage>
</organism>
<comment type="caution">
    <text evidence="1">The sequence shown here is derived from an EMBL/GenBank/DDBJ whole genome shotgun (WGS) entry which is preliminary data.</text>
</comment>
<dbReference type="EMBL" id="CAXDID020000066">
    <property type="protein sequence ID" value="CAL6012417.1"/>
    <property type="molecule type" value="Genomic_DNA"/>
</dbReference>
<dbReference type="AlphaFoldDB" id="A0AA86PSM8"/>
<keyword evidence="3" id="KW-1185">Reference proteome</keyword>
<gene>
    <name evidence="2" type="ORF">HINF_LOCUS23294</name>
    <name evidence="1" type="ORF">HINF_LOCUS33230</name>
</gene>
<evidence type="ECO:0000313" key="2">
    <source>
        <dbReference type="EMBL" id="CAL6012417.1"/>
    </source>
</evidence>
<evidence type="ECO:0000313" key="1">
    <source>
        <dbReference type="EMBL" id="CAI9945585.1"/>
    </source>
</evidence>